<dbReference type="EMBL" id="BQNB010017333">
    <property type="protein sequence ID" value="GJT61978.1"/>
    <property type="molecule type" value="Genomic_DNA"/>
</dbReference>
<name>A0ABQ5FFF6_9ASTR</name>
<feature type="compositionally biased region" description="Pro residues" evidence="1">
    <location>
        <begin position="18"/>
        <end position="29"/>
    </location>
</feature>
<evidence type="ECO:0000256" key="1">
    <source>
        <dbReference type="SAM" id="MobiDB-lite"/>
    </source>
</evidence>
<feature type="region of interest" description="Disordered" evidence="1">
    <location>
        <begin position="13"/>
        <end position="35"/>
    </location>
</feature>
<evidence type="ECO:0000259" key="2">
    <source>
        <dbReference type="Pfam" id="PF03732"/>
    </source>
</evidence>
<proteinExistence type="predicted"/>
<dbReference type="PANTHER" id="PTHR33223:SF11">
    <property type="entry name" value="ELEMENT PROTEIN, PUTATIVE-RELATED"/>
    <property type="match status" value="1"/>
</dbReference>
<comment type="caution">
    <text evidence="3">The sequence shown here is derived from an EMBL/GenBank/DDBJ whole genome shotgun (WGS) entry which is preliminary data.</text>
</comment>
<keyword evidence="3" id="KW-0548">Nucleotidyltransferase</keyword>
<feature type="domain" description="Retrotransposon gag" evidence="2">
    <location>
        <begin position="186"/>
        <end position="283"/>
    </location>
</feature>
<keyword evidence="4" id="KW-1185">Reference proteome</keyword>
<accession>A0ABQ5FFF6</accession>
<keyword evidence="3" id="KW-0695">RNA-directed DNA polymerase</keyword>
<dbReference type="InterPro" id="IPR005162">
    <property type="entry name" value="Retrotrans_gag_dom"/>
</dbReference>
<reference evidence="3" key="1">
    <citation type="journal article" date="2022" name="Int. J. Mol. Sci.">
        <title>Draft Genome of Tanacetum Coccineum: Genomic Comparison of Closely Related Tanacetum-Family Plants.</title>
        <authorList>
            <person name="Yamashiro T."/>
            <person name="Shiraishi A."/>
            <person name="Nakayama K."/>
            <person name="Satake H."/>
        </authorList>
    </citation>
    <scope>NUCLEOTIDE SEQUENCE</scope>
</reference>
<gene>
    <name evidence="3" type="ORF">Tco_1005511</name>
</gene>
<dbReference type="PANTHER" id="PTHR33223">
    <property type="entry name" value="CCHC-TYPE DOMAIN-CONTAINING PROTEIN"/>
    <property type="match status" value="1"/>
</dbReference>
<dbReference type="Proteomes" id="UP001151760">
    <property type="component" value="Unassembled WGS sequence"/>
</dbReference>
<evidence type="ECO:0000313" key="3">
    <source>
        <dbReference type="EMBL" id="GJT61978.1"/>
    </source>
</evidence>
<reference evidence="3" key="2">
    <citation type="submission" date="2022-01" db="EMBL/GenBank/DDBJ databases">
        <authorList>
            <person name="Yamashiro T."/>
            <person name="Shiraishi A."/>
            <person name="Satake H."/>
            <person name="Nakayama K."/>
        </authorList>
    </citation>
    <scope>NUCLEOTIDE SEQUENCE</scope>
</reference>
<keyword evidence="3" id="KW-0808">Transferase</keyword>
<dbReference type="Pfam" id="PF03732">
    <property type="entry name" value="Retrotrans_gag"/>
    <property type="match status" value="1"/>
</dbReference>
<sequence length="297" mass="33265">MTKLLHLQAAYKHHKSKPWPPSSPHPPVMSSPNHLTSSIEDAFSSNFPDFILVSPDYVPASPGKTYSNSSNSFGVVPIASPTLSLFHDDPYMKDMQAFYAKESPIPPPTIEPSSPIMPPKRTSTSEAPAMTQDAIRKLVADSVTAALEAQTAPMATARAVGLICWFERTESVFSRSKCIEENKVTFATGTLTDDALSWWNAYVQPVGVDQANQITWTKLKRLLKNKYFPRTEVKKIEDKLYNLTVKGNDLKTYIRRFQELSVLCPNMIPNIEKLLESFIRGLPRSIEEMSPPLDLKH</sequence>
<organism evidence="3 4">
    <name type="scientific">Tanacetum coccineum</name>
    <dbReference type="NCBI Taxonomy" id="301880"/>
    <lineage>
        <taxon>Eukaryota</taxon>
        <taxon>Viridiplantae</taxon>
        <taxon>Streptophyta</taxon>
        <taxon>Embryophyta</taxon>
        <taxon>Tracheophyta</taxon>
        <taxon>Spermatophyta</taxon>
        <taxon>Magnoliopsida</taxon>
        <taxon>eudicotyledons</taxon>
        <taxon>Gunneridae</taxon>
        <taxon>Pentapetalae</taxon>
        <taxon>asterids</taxon>
        <taxon>campanulids</taxon>
        <taxon>Asterales</taxon>
        <taxon>Asteraceae</taxon>
        <taxon>Asteroideae</taxon>
        <taxon>Anthemideae</taxon>
        <taxon>Anthemidinae</taxon>
        <taxon>Tanacetum</taxon>
    </lineage>
</organism>
<protein>
    <submittedName>
        <fullName evidence="3">Reverse transcriptase domain-containing protein</fullName>
    </submittedName>
</protein>
<dbReference type="GO" id="GO:0003964">
    <property type="term" value="F:RNA-directed DNA polymerase activity"/>
    <property type="evidence" value="ECO:0007669"/>
    <property type="project" value="UniProtKB-KW"/>
</dbReference>
<evidence type="ECO:0000313" key="4">
    <source>
        <dbReference type="Proteomes" id="UP001151760"/>
    </source>
</evidence>